<dbReference type="Proteomes" id="UP000269721">
    <property type="component" value="Unassembled WGS sequence"/>
</dbReference>
<accession>A0A4P9W1J7</accession>
<proteinExistence type="predicted"/>
<gene>
    <name evidence="2" type="ORF">BDK51DRAFT_36640</name>
</gene>
<feature type="region of interest" description="Disordered" evidence="1">
    <location>
        <begin position="132"/>
        <end position="165"/>
    </location>
</feature>
<name>A0A4P9W1J7_9FUNG</name>
<keyword evidence="3" id="KW-1185">Reference proteome</keyword>
<sequence length="410" mass="44740">MLRLANGLVQLVSQPEAVYVFYRVEDLDLSRGGRLPNLEIVKMVCQAGQRFKTIHLRKELARVWHVNELAVEIYPPTPKPTAAGTSGEETGSTIAKHSPRAVPLLQDVPTTSEDCPLTVRIVGRAEATSGSPLSLFPRSETTSGSRVRACSPSESVAGEPASSRPRGEGILDYATWYLAQVRLPGSGDDAWQNAAVFGSFEIVSSEYCGRKAWEKGQEVEFQLLPTAPGAIRLKGVGKVAAAIKKLSLIVISTQVELQPPAGSRRLSSLWASRWWMALPRSMLPGASSRRIPTQMGFFHPWVPGEPERWPGFSGPLPHRRHLGWHRVGDQGYYATLGMRINQIEDYRHYGRAATAISGIRLSVRPPQLASTTLGRDSRDELGGETPAVLNRATAVILSHKSSAKAKAFPA</sequence>
<evidence type="ECO:0000256" key="1">
    <source>
        <dbReference type="SAM" id="MobiDB-lite"/>
    </source>
</evidence>
<protein>
    <submittedName>
        <fullName evidence="2">Uncharacterized protein</fullName>
    </submittedName>
</protein>
<dbReference type="AlphaFoldDB" id="A0A4P9W1J7"/>
<organism evidence="2 3">
    <name type="scientific">Blyttiomyces helicus</name>
    <dbReference type="NCBI Taxonomy" id="388810"/>
    <lineage>
        <taxon>Eukaryota</taxon>
        <taxon>Fungi</taxon>
        <taxon>Fungi incertae sedis</taxon>
        <taxon>Chytridiomycota</taxon>
        <taxon>Chytridiomycota incertae sedis</taxon>
        <taxon>Chytridiomycetes</taxon>
        <taxon>Chytridiomycetes incertae sedis</taxon>
        <taxon>Blyttiomyces</taxon>
    </lineage>
</organism>
<evidence type="ECO:0000313" key="3">
    <source>
        <dbReference type="Proteomes" id="UP000269721"/>
    </source>
</evidence>
<reference evidence="3" key="1">
    <citation type="journal article" date="2018" name="Nat. Microbiol.">
        <title>Leveraging single-cell genomics to expand the fungal tree of life.</title>
        <authorList>
            <person name="Ahrendt S.R."/>
            <person name="Quandt C.A."/>
            <person name="Ciobanu D."/>
            <person name="Clum A."/>
            <person name="Salamov A."/>
            <person name="Andreopoulos B."/>
            <person name="Cheng J.F."/>
            <person name="Woyke T."/>
            <person name="Pelin A."/>
            <person name="Henrissat B."/>
            <person name="Reynolds N.K."/>
            <person name="Benny G.L."/>
            <person name="Smith M.E."/>
            <person name="James T.Y."/>
            <person name="Grigoriev I.V."/>
        </authorList>
    </citation>
    <scope>NUCLEOTIDE SEQUENCE [LARGE SCALE GENOMIC DNA]</scope>
</reference>
<dbReference type="EMBL" id="KZ998510">
    <property type="protein sequence ID" value="RKO86061.1"/>
    <property type="molecule type" value="Genomic_DNA"/>
</dbReference>
<evidence type="ECO:0000313" key="2">
    <source>
        <dbReference type="EMBL" id="RKO86061.1"/>
    </source>
</evidence>